<dbReference type="EMBL" id="NFFZ01000003">
    <property type="protein sequence ID" value="OTI64159.1"/>
    <property type="molecule type" value="Genomic_DNA"/>
</dbReference>
<dbReference type="InterPro" id="IPR015943">
    <property type="entry name" value="WD40/YVTN_repeat-like_dom_sf"/>
</dbReference>
<dbReference type="Proteomes" id="UP000194857">
    <property type="component" value="Unassembled WGS sequence"/>
</dbReference>
<dbReference type="GO" id="GO:0005524">
    <property type="term" value="F:ATP binding"/>
    <property type="evidence" value="ECO:0007669"/>
    <property type="project" value="UniProtKB-KW"/>
</dbReference>
<keyword evidence="1" id="KW-0547">Nucleotide-binding</keyword>
<dbReference type="AlphaFoldDB" id="A0A241XTI0"/>
<comment type="caution">
    <text evidence="1">The sequence shown here is derived from an EMBL/GenBank/DDBJ whole genome shotgun (WGS) entry which is preliminary data.</text>
</comment>
<name>A0A241XTI0_PSEAI</name>
<evidence type="ECO:0000313" key="1">
    <source>
        <dbReference type="EMBL" id="OTI64159.1"/>
    </source>
</evidence>
<dbReference type="Gene3D" id="2.130.10.10">
    <property type="entry name" value="YVTN repeat-like/Quinoprotein amine dehydrogenase"/>
    <property type="match status" value="2"/>
</dbReference>
<reference evidence="1 2" key="1">
    <citation type="submission" date="2017-05" db="EMBL/GenBank/DDBJ databases">
        <authorList>
            <person name="Song R."/>
            <person name="Chenine A.L."/>
            <person name="Ruprecht R.M."/>
        </authorList>
    </citation>
    <scope>NUCLEOTIDE SEQUENCE [LARGE SCALE GENOMIC DNA]</scope>
    <source>
        <strain evidence="1 2">S567_C10_BS</strain>
    </source>
</reference>
<proteinExistence type="predicted"/>
<gene>
    <name evidence="1" type="ORF">CAZ10_08105</name>
</gene>
<accession>A0A241XTI0</accession>
<evidence type="ECO:0000313" key="2">
    <source>
        <dbReference type="Proteomes" id="UP000194857"/>
    </source>
</evidence>
<dbReference type="RefSeq" id="WP_023835691.1">
    <property type="nucleotide sequence ID" value="NZ_CAADLW010000366.1"/>
</dbReference>
<dbReference type="SUPFAM" id="SSF50998">
    <property type="entry name" value="Quinoprotein alcohol dehydrogenase-like"/>
    <property type="match status" value="1"/>
</dbReference>
<protein>
    <submittedName>
        <fullName evidence="1">Peptide ABC transporter ATP-binding protein</fullName>
    </submittedName>
</protein>
<sequence length="529" mass="58512">MPNSPLPSGRRLPACAFADIGEPYAVFQAPGGAFLAVASAFHGQHPGRQLDVYEQSLRLYRGGDLECIAVLPDLGFPLNAIAWHPSRPVLVIGGGRYDGGAFFEGGLLAWDYASGKTQSLLADNREVLACDFEDDGRRLTFTVAPSDDLEDRPLFRQRHSLAFPVDAPLVLDDLPGTRLPFDWALYPASTQREAALPILENLALGKDRRFLHRPPVWDLCFLDGQRLAIARANPRLELWNLADDSLRSFELAERGQCLQVFHNATEDSLLVNLQLGYAAQRLFKVPLTPGQPLLLSDCRHLLAQSAQGGFLARQIALEGKDLEDLVLDPAGRIIHRRRLGHYDLFNHHLRIDRGEAFFYLAGNPPEQHQDKGLFRLDPQTFKTREVLRLERHPEHFNNLHGCLLGNRLLLNAKVYNSPHHAYGTQRLTCYDLESRGTLWGATLSAQVSAFAPLPGGQWIALALVDGQVEVRDLASGECRWRYRTADAIPLCLAVSDKLLAIGFSHGGVSLLQVAADGQLIGPPGANPRQ</sequence>
<dbReference type="InterPro" id="IPR011047">
    <property type="entry name" value="Quinoprotein_ADH-like_sf"/>
</dbReference>
<organism evidence="1 2">
    <name type="scientific">Pseudomonas aeruginosa</name>
    <dbReference type="NCBI Taxonomy" id="287"/>
    <lineage>
        <taxon>Bacteria</taxon>
        <taxon>Pseudomonadati</taxon>
        <taxon>Pseudomonadota</taxon>
        <taxon>Gammaproteobacteria</taxon>
        <taxon>Pseudomonadales</taxon>
        <taxon>Pseudomonadaceae</taxon>
        <taxon>Pseudomonas</taxon>
    </lineage>
</organism>
<keyword evidence="1" id="KW-0067">ATP-binding</keyword>